<dbReference type="RefSeq" id="WP_153546088.1">
    <property type="nucleotide sequence ID" value="NZ_WIXK01000002.1"/>
</dbReference>
<dbReference type="GO" id="GO:0005524">
    <property type="term" value="F:ATP binding"/>
    <property type="evidence" value="ECO:0007669"/>
    <property type="project" value="InterPro"/>
</dbReference>
<evidence type="ECO:0000259" key="1">
    <source>
        <dbReference type="Pfam" id="PF07475"/>
    </source>
</evidence>
<organism evidence="2 3">
    <name type="scientific">Tritonibacter aquimaris</name>
    <dbReference type="NCBI Taxonomy" id="2663379"/>
    <lineage>
        <taxon>Bacteria</taxon>
        <taxon>Pseudomonadati</taxon>
        <taxon>Pseudomonadota</taxon>
        <taxon>Alphaproteobacteria</taxon>
        <taxon>Rhodobacterales</taxon>
        <taxon>Paracoccaceae</taxon>
        <taxon>Tritonibacter</taxon>
    </lineage>
</organism>
<keyword evidence="3" id="KW-1185">Reference proteome</keyword>
<proteinExistence type="predicted"/>
<dbReference type="GO" id="GO:0000155">
    <property type="term" value="F:phosphorelay sensor kinase activity"/>
    <property type="evidence" value="ECO:0007669"/>
    <property type="project" value="InterPro"/>
</dbReference>
<dbReference type="AlphaFoldDB" id="A0A844AW92"/>
<dbReference type="CDD" id="cd01918">
    <property type="entry name" value="HprK_C"/>
    <property type="match status" value="1"/>
</dbReference>
<gene>
    <name evidence="2" type="ORF">GG681_06030</name>
</gene>
<dbReference type="InterPro" id="IPR027417">
    <property type="entry name" value="P-loop_NTPase"/>
</dbReference>
<reference evidence="2 3" key="1">
    <citation type="submission" date="2019-10" db="EMBL/GenBank/DDBJ databases">
        <title>Epibacterium sp. nov., isolated from seawater.</title>
        <authorList>
            <person name="Zhang X."/>
            <person name="Li N."/>
        </authorList>
    </citation>
    <scope>NUCLEOTIDE SEQUENCE [LARGE SCALE GENOMIC DNA]</scope>
    <source>
        <strain evidence="2 3">SM1969</strain>
    </source>
</reference>
<dbReference type="Pfam" id="PF07475">
    <property type="entry name" value="Hpr_kinase_C"/>
    <property type="match status" value="1"/>
</dbReference>
<dbReference type="InterPro" id="IPR011104">
    <property type="entry name" value="Hpr_kin/Pase_C"/>
</dbReference>
<dbReference type="GO" id="GO:0006109">
    <property type="term" value="P:regulation of carbohydrate metabolic process"/>
    <property type="evidence" value="ECO:0007669"/>
    <property type="project" value="InterPro"/>
</dbReference>
<comment type="caution">
    <text evidence="2">The sequence shown here is derived from an EMBL/GenBank/DDBJ whole genome shotgun (WGS) entry which is preliminary data.</text>
</comment>
<dbReference type="SUPFAM" id="SSF53795">
    <property type="entry name" value="PEP carboxykinase-like"/>
    <property type="match status" value="1"/>
</dbReference>
<evidence type="ECO:0000313" key="3">
    <source>
        <dbReference type="Proteomes" id="UP000436694"/>
    </source>
</evidence>
<keyword evidence="2" id="KW-0418">Kinase</keyword>
<keyword evidence="2" id="KW-0808">Transferase</keyword>
<dbReference type="Proteomes" id="UP000436694">
    <property type="component" value="Unassembled WGS sequence"/>
</dbReference>
<dbReference type="EMBL" id="WIXK01000002">
    <property type="protein sequence ID" value="MQY42192.1"/>
    <property type="molecule type" value="Genomic_DNA"/>
</dbReference>
<protein>
    <submittedName>
        <fullName evidence="2">Serine kinase</fullName>
    </submittedName>
</protein>
<feature type="domain" description="HPr kinase/phosphorylase C-terminal" evidence="1">
    <location>
        <begin position="5"/>
        <end position="77"/>
    </location>
</feature>
<accession>A0A844AW92</accession>
<name>A0A844AW92_9RHOB</name>
<evidence type="ECO:0000313" key="2">
    <source>
        <dbReference type="EMBL" id="MQY42192.1"/>
    </source>
</evidence>
<dbReference type="Gene3D" id="3.40.50.300">
    <property type="entry name" value="P-loop containing nucleotide triphosphate hydrolases"/>
    <property type="match status" value="1"/>
</dbReference>
<sequence>MARLLQHGSCVAYRGKALLIIGASGSGKSGLALQLMAYGAQLVADDQVLLERVQDTLIASAPAAIQGLIEARGVGILKGQPCARATVCAIVNMDVVESERLPPKRFMDVLSLDIPLFHKVQSPVFAPALLQFLKDGALDPDEHP</sequence>